<sequence>MSTTSMTIELSPREQQELHTLPNAPEQPFSPGEAAPIARAKQKWNDPSINKWRILVTFTSFAIMGASDGVYGLIIFQIREDFNLSTTVVSLIFMTPFAGYTLATIAVNKIHMTFGQRGIAIIGPLCHLIPFLIMAVHPPFPVYLVVYAFVGLGNGLTDAAWNAWIGDMVNANALMGFLHAFYGLGATVSPTIATGMIKRGLNWWLFYYTLVGGSTIEIVGSVSLFWKENAEQFRINNPKTPGSASGTRTAEAVKNRVVWIIALFLFAYMGVEVSIGGWIVEFMMQERQGGAFESGLIPTGFWAGITVGRIVLGFVNELLGERVAITIYLVISIGLELVFWLVPKFLVSAIAVSLLGCFTGPLFPGAMVVAAKLLPKHLHTAGIGFGSAFAGGGGAILPFVAGAIAQPHGVQSLQPFVLALLVVITITWLLLPRTPKHDHEG</sequence>
<dbReference type="InterPro" id="IPR020846">
    <property type="entry name" value="MFS_dom"/>
</dbReference>
<organism evidence="7 8">
    <name type="scientific">Zopfia rhizophila CBS 207.26</name>
    <dbReference type="NCBI Taxonomy" id="1314779"/>
    <lineage>
        <taxon>Eukaryota</taxon>
        <taxon>Fungi</taxon>
        <taxon>Dikarya</taxon>
        <taxon>Ascomycota</taxon>
        <taxon>Pezizomycotina</taxon>
        <taxon>Dothideomycetes</taxon>
        <taxon>Dothideomycetes incertae sedis</taxon>
        <taxon>Zopfiaceae</taxon>
        <taxon>Zopfia</taxon>
    </lineage>
</organism>
<feature type="transmembrane region" description="Helical" evidence="5">
    <location>
        <begin position="348"/>
        <end position="371"/>
    </location>
</feature>
<feature type="transmembrane region" description="Helical" evidence="5">
    <location>
        <begin position="299"/>
        <end position="316"/>
    </location>
</feature>
<feature type="transmembrane region" description="Helical" evidence="5">
    <location>
        <begin position="383"/>
        <end position="406"/>
    </location>
</feature>
<protein>
    <submittedName>
        <fullName evidence="7">MFS general substrate transporter</fullName>
    </submittedName>
</protein>
<dbReference type="FunFam" id="1.20.1250.20:FF:000308">
    <property type="entry name" value="MFS efflux transporter"/>
    <property type="match status" value="1"/>
</dbReference>
<gene>
    <name evidence="7" type="ORF">K469DRAFT_667477</name>
</gene>
<evidence type="ECO:0000256" key="3">
    <source>
        <dbReference type="ARBA" id="ARBA00022989"/>
    </source>
</evidence>
<feature type="transmembrane region" description="Helical" evidence="5">
    <location>
        <begin position="119"/>
        <end position="136"/>
    </location>
</feature>
<dbReference type="PANTHER" id="PTHR23514">
    <property type="entry name" value="BYPASS OF STOP CODON PROTEIN 6"/>
    <property type="match status" value="1"/>
</dbReference>
<feature type="transmembrane region" description="Helical" evidence="5">
    <location>
        <begin position="88"/>
        <end position="107"/>
    </location>
</feature>
<dbReference type="PANTHER" id="PTHR23514:SF14">
    <property type="entry name" value="MAJOR FACILITATOR SUPERFAMILY (MFS) PROFILE DOMAIN-CONTAINING PROTEIN"/>
    <property type="match status" value="1"/>
</dbReference>
<dbReference type="GO" id="GO:0016020">
    <property type="term" value="C:membrane"/>
    <property type="evidence" value="ECO:0007669"/>
    <property type="project" value="UniProtKB-SubCell"/>
</dbReference>
<dbReference type="SUPFAM" id="SSF103473">
    <property type="entry name" value="MFS general substrate transporter"/>
    <property type="match status" value="1"/>
</dbReference>
<evidence type="ECO:0000256" key="1">
    <source>
        <dbReference type="ARBA" id="ARBA00004141"/>
    </source>
</evidence>
<dbReference type="OrthoDB" id="413079at2759"/>
<feature type="transmembrane region" description="Helical" evidence="5">
    <location>
        <begin position="323"/>
        <end position="342"/>
    </location>
</feature>
<dbReference type="AlphaFoldDB" id="A0A6A6E0W0"/>
<proteinExistence type="predicted"/>
<dbReference type="PROSITE" id="PS50850">
    <property type="entry name" value="MFS"/>
    <property type="match status" value="1"/>
</dbReference>
<evidence type="ECO:0000256" key="5">
    <source>
        <dbReference type="SAM" id="Phobius"/>
    </source>
</evidence>
<accession>A0A6A6E0W0</accession>
<evidence type="ECO:0000313" key="7">
    <source>
        <dbReference type="EMBL" id="KAF2183790.1"/>
    </source>
</evidence>
<evidence type="ECO:0000259" key="6">
    <source>
        <dbReference type="PROSITE" id="PS50850"/>
    </source>
</evidence>
<evidence type="ECO:0000256" key="2">
    <source>
        <dbReference type="ARBA" id="ARBA00022692"/>
    </source>
</evidence>
<feature type="transmembrane region" description="Helical" evidence="5">
    <location>
        <begin position="52"/>
        <end position="76"/>
    </location>
</feature>
<keyword evidence="2 5" id="KW-0812">Transmembrane</keyword>
<comment type="subcellular location">
    <subcellularLocation>
        <location evidence="1">Membrane</location>
        <topology evidence="1">Multi-pass membrane protein</topology>
    </subcellularLocation>
</comment>
<dbReference type="Gene3D" id="1.20.1250.20">
    <property type="entry name" value="MFS general substrate transporter like domains"/>
    <property type="match status" value="2"/>
</dbReference>
<dbReference type="FunFam" id="1.20.1250.20:FF:000286">
    <property type="entry name" value="MFS efflux transporter"/>
    <property type="match status" value="1"/>
</dbReference>
<keyword evidence="3 5" id="KW-1133">Transmembrane helix</keyword>
<reference evidence="7" key="1">
    <citation type="journal article" date="2020" name="Stud. Mycol.">
        <title>101 Dothideomycetes genomes: a test case for predicting lifestyles and emergence of pathogens.</title>
        <authorList>
            <person name="Haridas S."/>
            <person name="Albert R."/>
            <person name="Binder M."/>
            <person name="Bloem J."/>
            <person name="Labutti K."/>
            <person name="Salamov A."/>
            <person name="Andreopoulos B."/>
            <person name="Baker S."/>
            <person name="Barry K."/>
            <person name="Bills G."/>
            <person name="Bluhm B."/>
            <person name="Cannon C."/>
            <person name="Castanera R."/>
            <person name="Culley D."/>
            <person name="Daum C."/>
            <person name="Ezra D."/>
            <person name="Gonzalez J."/>
            <person name="Henrissat B."/>
            <person name="Kuo A."/>
            <person name="Liang C."/>
            <person name="Lipzen A."/>
            <person name="Lutzoni F."/>
            <person name="Magnuson J."/>
            <person name="Mondo S."/>
            <person name="Nolan M."/>
            <person name="Ohm R."/>
            <person name="Pangilinan J."/>
            <person name="Park H.-J."/>
            <person name="Ramirez L."/>
            <person name="Alfaro M."/>
            <person name="Sun H."/>
            <person name="Tritt A."/>
            <person name="Yoshinaga Y."/>
            <person name="Zwiers L.-H."/>
            <person name="Turgeon B."/>
            <person name="Goodwin S."/>
            <person name="Spatafora J."/>
            <person name="Crous P."/>
            <person name="Grigoriev I."/>
        </authorList>
    </citation>
    <scope>NUCLEOTIDE SEQUENCE</scope>
    <source>
        <strain evidence="7">CBS 207.26</strain>
    </source>
</reference>
<dbReference type="InterPro" id="IPR051788">
    <property type="entry name" value="MFS_Transporter"/>
</dbReference>
<evidence type="ECO:0000256" key="4">
    <source>
        <dbReference type="ARBA" id="ARBA00023136"/>
    </source>
</evidence>
<keyword evidence="4 5" id="KW-0472">Membrane</keyword>
<feature type="transmembrane region" description="Helical" evidence="5">
    <location>
        <begin position="173"/>
        <end position="193"/>
    </location>
</feature>
<feature type="transmembrane region" description="Helical" evidence="5">
    <location>
        <begin position="257"/>
        <end position="279"/>
    </location>
</feature>
<evidence type="ECO:0000313" key="8">
    <source>
        <dbReference type="Proteomes" id="UP000800200"/>
    </source>
</evidence>
<feature type="transmembrane region" description="Helical" evidence="5">
    <location>
        <begin position="412"/>
        <end position="431"/>
    </location>
</feature>
<feature type="transmembrane region" description="Helical" evidence="5">
    <location>
        <begin position="142"/>
        <end position="161"/>
    </location>
</feature>
<feature type="transmembrane region" description="Helical" evidence="5">
    <location>
        <begin position="205"/>
        <end position="226"/>
    </location>
</feature>
<feature type="domain" description="Major facilitator superfamily (MFS) profile" evidence="6">
    <location>
        <begin position="53"/>
        <end position="435"/>
    </location>
</feature>
<dbReference type="InterPro" id="IPR011701">
    <property type="entry name" value="MFS"/>
</dbReference>
<keyword evidence="8" id="KW-1185">Reference proteome</keyword>
<dbReference type="GO" id="GO:0022857">
    <property type="term" value="F:transmembrane transporter activity"/>
    <property type="evidence" value="ECO:0007669"/>
    <property type="project" value="InterPro"/>
</dbReference>
<dbReference type="EMBL" id="ML994640">
    <property type="protein sequence ID" value="KAF2183790.1"/>
    <property type="molecule type" value="Genomic_DNA"/>
</dbReference>
<dbReference type="Pfam" id="PF07690">
    <property type="entry name" value="MFS_1"/>
    <property type="match status" value="1"/>
</dbReference>
<dbReference type="Proteomes" id="UP000800200">
    <property type="component" value="Unassembled WGS sequence"/>
</dbReference>
<dbReference type="InterPro" id="IPR036259">
    <property type="entry name" value="MFS_trans_sf"/>
</dbReference>
<name>A0A6A6E0W0_9PEZI</name>